<reference evidence="1 2" key="1">
    <citation type="submission" date="2019-06" db="EMBL/GenBank/DDBJ databases">
        <authorList>
            <person name="Broberg M."/>
        </authorList>
    </citation>
    <scope>NUCLEOTIDE SEQUENCE [LARGE SCALE GENOMIC DNA]</scope>
</reference>
<evidence type="ECO:0000313" key="1">
    <source>
        <dbReference type="EMBL" id="VUC26515.1"/>
    </source>
</evidence>
<dbReference type="EMBL" id="CABFNS010000750">
    <property type="protein sequence ID" value="VUC26515.1"/>
    <property type="molecule type" value="Genomic_DNA"/>
</dbReference>
<organism evidence="1 2">
    <name type="scientific">Bionectria ochroleuca</name>
    <name type="common">Gliocladium roseum</name>
    <dbReference type="NCBI Taxonomy" id="29856"/>
    <lineage>
        <taxon>Eukaryota</taxon>
        <taxon>Fungi</taxon>
        <taxon>Dikarya</taxon>
        <taxon>Ascomycota</taxon>
        <taxon>Pezizomycotina</taxon>
        <taxon>Sordariomycetes</taxon>
        <taxon>Hypocreomycetidae</taxon>
        <taxon>Hypocreales</taxon>
        <taxon>Bionectriaceae</taxon>
        <taxon>Clonostachys</taxon>
    </lineage>
</organism>
<name>A0ABY6U7D9_BIOOC</name>
<accession>A0ABY6U7D9</accession>
<sequence length="267" mass="30026">MATSTSSILQRKAILLSKFLCHLQQAVQSRQGQDALLLFMSETSRLLAVLLELLARTPHIPRLSSLSGFNKTIRPVMTKAAGRFQSLTGFLDEWQMINRMFGLLDVLVGTGQFLRDVRRRRKENLVTDRKDMALESLQHVSMILFHLCEGAACLASKRILTLPSKTQTRLSFAAVRAWAAFTFLDLARGAIEYRKMKKRGEVTSPEEQKEGGKDMQQWRSQFLINMAWAPVTVHWGVDGGLLPDSLASLLAVYATSGIFKDVWKQTA</sequence>
<evidence type="ECO:0008006" key="3">
    <source>
        <dbReference type="Google" id="ProtNLM"/>
    </source>
</evidence>
<keyword evidence="2" id="KW-1185">Reference proteome</keyword>
<gene>
    <name evidence="1" type="ORF">CLO192961_LOCUS190682</name>
</gene>
<dbReference type="Proteomes" id="UP000766486">
    <property type="component" value="Unassembled WGS sequence"/>
</dbReference>
<comment type="caution">
    <text evidence="1">The sequence shown here is derived from an EMBL/GenBank/DDBJ whole genome shotgun (WGS) entry which is preliminary data.</text>
</comment>
<protein>
    <recommendedName>
        <fullName evidence="3">Peroxisomal biogenesis factor 11</fullName>
    </recommendedName>
</protein>
<proteinExistence type="predicted"/>
<evidence type="ECO:0000313" key="2">
    <source>
        <dbReference type="Proteomes" id="UP000766486"/>
    </source>
</evidence>